<dbReference type="GO" id="GO:0046306">
    <property type="term" value="P:alkanesulfonate catabolic process"/>
    <property type="evidence" value="ECO:0007669"/>
    <property type="project" value="TreeGrafter"/>
</dbReference>
<proteinExistence type="predicted"/>
<dbReference type="InterPro" id="IPR050172">
    <property type="entry name" value="SsuD_RutA_monooxygenase"/>
</dbReference>
<dbReference type="CDD" id="cd01094">
    <property type="entry name" value="Alkanesulfonate_monoxygenase"/>
    <property type="match status" value="1"/>
</dbReference>
<keyword evidence="7" id="KW-1185">Reference proteome</keyword>
<feature type="domain" description="Luciferase-like" evidence="5">
    <location>
        <begin position="3"/>
        <end position="331"/>
    </location>
</feature>
<dbReference type="Pfam" id="PF00296">
    <property type="entry name" value="Bac_luciferase"/>
    <property type="match status" value="1"/>
</dbReference>
<gene>
    <name evidence="6" type="ORF">D1825_04050</name>
</gene>
<sequence length="369" mass="39417">MTSFHWFLPTNGDGRHVSNVVAAAGARKLPRPASLDHLGQIARAAELSGFDAVLTPTGAACEDAWITTAALLTQTRDLRFLVAFRPGFILPTLAAQQAATFQRLSGGRLALNVVTGGDPAEQRSYGDTLAHDERYARTDEFLEVVRGLWDDEPLNHSGAHYVIEGGGFPQLPSPRPPIYFGGASPAAEAVAAKHADVYLAWGEPVPALVERITRVRALAAGRPLRFGVRLHVIARDTADEAWDEADRLLAGMDPAAVAAAQARFGRLESVGQKRMNDLTRSLGTDARSQQVAPGLWAGIGILREGAGTALVGSHDDVARYLVELADAGFDEFILSGWPHVEEAYRVGEEVLPRYAALRGSTDGSSGTPS</sequence>
<dbReference type="SUPFAM" id="SSF51679">
    <property type="entry name" value="Bacterial luciferase-like"/>
    <property type="match status" value="1"/>
</dbReference>
<dbReference type="Gene3D" id="3.20.20.30">
    <property type="entry name" value="Luciferase-like domain"/>
    <property type="match status" value="1"/>
</dbReference>
<keyword evidence="4" id="KW-0503">Monooxygenase</keyword>
<organism evidence="6 7">
    <name type="scientific">Cellulomonas rhizosphaerae</name>
    <dbReference type="NCBI Taxonomy" id="2293719"/>
    <lineage>
        <taxon>Bacteria</taxon>
        <taxon>Bacillati</taxon>
        <taxon>Actinomycetota</taxon>
        <taxon>Actinomycetes</taxon>
        <taxon>Micrococcales</taxon>
        <taxon>Cellulomonadaceae</taxon>
        <taxon>Cellulomonas</taxon>
    </lineage>
</organism>
<evidence type="ECO:0000313" key="6">
    <source>
        <dbReference type="EMBL" id="RHA43890.1"/>
    </source>
</evidence>
<dbReference type="OrthoDB" id="9814695at2"/>
<dbReference type="EMBL" id="QWKP01000133">
    <property type="protein sequence ID" value="RHA43890.1"/>
    <property type="molecule type" value="Genomic_DNA"/>
</dbReference>
<name>A0A413RPP6_9CELL</name>
<evidence type="ECO:0000256" key="2">
    <source>
        <dbReference type="ARBA" id="ARBA00022643"/>
    </source>
</evidence>
<evidence type="ECO:0000256" key="3">
    <source>
        <dbReference type="ARBA" id="ARBA00023002"/>
    </source>
</evidence>
<keyword evidence="3" id="KW-0560">Oxidoreductase</keyword>
<evidence type="ECO:0000313" key="7">
    <source>
        <dbReference type="Proteomes" id="UP000283374"/>
    </source>
</evidence>
<dbReference type="RefSeq" id="WP_118766184.1">
    <property type="nucleotide sequence ID" value="NZ_QWKP01000133.1"/>
</dbReference>
<comment type="caution">
    <text evidence="6">The sequence shown here is derived from an EMBL/GenBank/DDBJ whole genome shotgun (WGS) entry which is preliminary data.</text>
</comment>
<keyword evidence="2" id="KW-0288">FMN</keyword>
<dbReference type="GO" id="GO:0008726">
    <property type="term" value="F:alkanesulfonate monooxygenase activity"/>
    <property type="evidence" value="ECO:0007669"/>
    <property type="project" value="TreeGrafter"/>
</dbReference>
<dbReference type="AlphaFoldDB" id="A0A413RPP6"/>
<reference evidence="6 7" key="1">
    <citation type="submission" date="2018-08" db="EMBL/GenBank/DDBJ databases">
        <title>Cellulomonas rhizosphaerae sp. nov., a novel actinomycete isolated from soil.</title>
        <authorList>
            <person name="Tian Y."/>
        </authorList>
    </citation>
    <scope>NUCLEOTIDE SEQUENCE [LARGE SCALE GENOMIC DNA]</scope>
    <source>
        <strain evidence="6 7">NEAU-TCZ24</strain>
    </source>
</reference>
<dbReference type="InterPro" id="IPR036661">
    <property type="entry name" value="Luciferase-like_sf"/>
</dbReference>
<dbReference type="PANTHER" id="PTHR42847:SF4">
    <property type="entry name" value="ALKANESULFONATE MONOOXYGENASE-RELATED"/>
    <property type="match status" value="1"/>
</dbReference>
<evidence type="ECO:0000256" key="1">
    <source>
        <dbReference type="ARBA" id="ARBA00022630"/>
    </source>
</evidence>
<protein>
    <submittedName>
        <fullName evidence="6">LLM class flavin-dependent oxidoreductase</fullName>
    </submittedName>
</protein>
<dbReference type="InterPro" id="IPR011251">
    <property type="entry name" value="Luciferase-like_dom"/>
</dbReference>
<evidence type="ECO:0000259" key="5">
    <source>
        <dbReference type="Pfam" id="PF00296"/>
    </source>
</evidence>
<evidence type="ECO:0000256" key="4">
    <source>
        <dbReference type="ARBA" id="ARBA00023033"/>
    </source>
</evidence>
<keyword evidence="1" id="KW-0285">Flavoprotein</keyword>
<dbReference type="PANTHER" id="PTHR42847">
    <property type="entry name" value="ALKANESULFONATE MONOOXYGENASE"/>
    <property type="match status" value="1"/>
</dbReference>
<accession>A0A413RPP6</accession>
<dbReference type="Proteomes" id="UP000283374">
    <property type="component" value="Unassembled WGS sequence"/>
</dbReference>